<keyword evidence="4 7" id="KW-0238">DNA-binding</keyword>
<dbReference type="PANTHER" id="PTHR48111">
    <property type="entry name" value="REGULATOR OF RPOS"/>
    <property type="match status" value="1"/>
</dbReference>
<dbReference type="SUPFAM" id="SSF52172">
    <property type="entry name" value="CheY-like"/>
    <property type="match status" value="1"/>
</dbReference>
<accession>A0A9Q9DDD1</accession>
<dbReference type="GO" id="GO:0000976">
    <property type="term" value="F:transcription cis-regulatory region binding"/>
    <property type="evidence" value="ECO:0007669"/>
    <property type="project" value="TreeGrafter"/>
</dbReference>
<dbReference type="AlphaFoldDB" id="A0A9Q9DDD1"/>
<dbReference type="InterPro" id="IPR039420">
    <property type="entry name" value="WalR-like"/>
</dbReference>
<keyword evidence="2" id="KW-0902">Two-component regulatory system</keyword>
<keyword evidence="10" id="KW-0614">Plasmid</keyword>
<dbReference type="EMBL" id="CP098809">
    <property type="protein sequence ID" value="USJ27608.1"/>
    <property type="molecule type" value="Genomic_DNA"/>
</dbReference>
<name>A0A9Q9DDD1_ENSAD</name>
<dbReference type="InterPro" id="IPR016032">
    <property type="entry name" value="Sig_transdc_resp-reg_C-effctor"/>
</dbReference>
<dbReference type="Proteomes" id="UP001055460">
    <property type="component" value="Plasmid pB"/>
</dbReference>
<keyword evidence="3" id="KW-0805">Transcription regulation</keyword>
<dbReference type="PANTHER" id="PTHR48111:SF1">
    <property type="entry name" value="TWO-COMPONENT RESPONSE REGULATOR ORR33"/>
    <property type="match status" value="1"/>
</dbReference>
<dbReference type="Gene3D" id="1.10.10.10">
    <property type="entry name" value="Winged helix-like DNA-binding domain superfamily/Winged helix DNA-binding domain"/>
    <property type="match status" value="1"/>
</dbReference>
<evidence type="ECO:0000256" key="2">
    <source>
        <dbReference type="ARBA" id="ARBA00023012"/>
    </source>
</evidence>
<dbReference type="Gene3D" id="3.40.50.2300">
    <property type="match status" value="1"/>
</dbReference>
<evidence type="ECO:0000259" key="9">
    <source>
        <dbReference type="PROSITE" id="PS51755"/>
    </source>
</evidence>
<dbReference type="GO" id="GO:0000156">
    <property type="term" value="F:phosphorelay response regulator activity"/>
    <property type="evidence" value="ECO:0007669"/>
    <property type="project" value="TreeGrafter"/>
</dbReference>
<evidence type="ECO:0000259" key="8">
    <source>
        <dbReference type="PROSITE" id="PS50110"/>
    </source>
</evidence>
<keyword evidence="1 6" id="KW-0597">Phosphoprotein</keyword>
<dbReference type="SMART" id="SM00862">
    <property type="entry name" value="Trans_reg_C"/>
    <property type="match status" value="1"/>
</dbReference>
<dbReference type="InterPro" id="IPR001867">
    <property type="entry name" value="OmpR/PhoB-type_DNA-bd"/>
</dbReference>
<dbReference type="PROSITE" id="PS50110">
    <property type="entry name" value="RESPONSE_REGULATORY"/>
    <property type="match status" value="1"/>
</dbReference>
<feature type="domain" description="OmpR/PhoB-type" evidence="9">
    <location>
        <begin position="117"/>
        <end position="215"/>
    </location>
</feature>
<dbReference type="PROSITE" id="PS51755">
    <property type="entry name" value="OMPR_PHOB"/>
    <property type="match status" value="1"/>
</dbReference>
<organism evidence="10 11">
    <name type="scientific">Ensifer adhaerens</name>
    <name type="common">Sinorhizobium morelense</name>
    <dbReference type="NCBI Taxonomy" id="106592"/>
    <lineage>
        <taxon>Bacteria</taxon>
        <taxon>Pseudomonadati</taxon>
        <taxon>Pseudomonadota</taxon>
        <taxon>Alphaproteobacteria</taxon>
        <taxon>Hyphomicrobiales</taxon>
        <taxon>Rhizobiaceae</taxon>
        <taxon>Sinorhizobium/Ensifer group</taxon>
        <taxon>Ensifer</taxon>
    </lineage>
</organism>
<dbReference type="GO" id="GO:0005829">
    <property type="term" value="C:cytosol"/>
    <property type="evidence" value="ECO:0007669"/>
    <property type="project" value="TreeGrafter"/>
</dbReference>
<evidence type="ECO:0000313" key="11">
    <source>
        <dbReference type="Proteomes" id="UP001055460"/>
    </source>
</evidence>
<proteinExistence type="predicted"/>
<dbReference type="InterPro" id="IPR001789">
    <property type="entry name" value="Sig_transdc_resp-reg_receiver"/>
</dbReference>
<dbReference type="GO" id="GO:0006355">
    <property type="term" value="P:regulation of DNA-templated transcription"/>
    <property type="evidence" value="ECO:0007669"/>
    <property type="project" value="InterPro"/>
</dbReference>
<gene>
    <name evidence="10" type="ORF">NE863_34920</name>
</gene>
<feature type="domain" description="Response regulatory" evidence="8">
    <location>
        <begin position="3"/>
        <end position="114"/>
    </location>
</feature>
<evidence type="ECO:0000256" key="4">
    <source>
        <dbReference type="ARBA" id="ARBA00023125"/>
    </source>
</evidence>
<dbReference type="InterPro" id="IPR011006">
    <property type="entry name" value="CheY-like_superfamily"/>
</dbReference>
<feature type="DNA-binding region" description="OmpR/PhoB-type" evidence="7">
    <location>
        <begin position="117"/>
        <end position="215"/>
    </location>
</feature>
<dbReference type="InterPro" id="IPR036388">
    <property type="entry name" value="WH-like_DNA-bd_sf"/>
</dbReference>
<dbReference type="RefSeq" id="WP_029742482.1">
    <property type="nucleotide sequence ID" value="NZ_CP030264.1"/>
</dbReference>
<reference evidence="10" key="1">
    <citation type="submission" date="2022-06" db="EMBL/GenBank/DDBJ databases">
        <title>Physiological and biochemical characterization and genomic elucidation of a strain of the genus Ensifer adhaerens M8 that combines arsenic oxidation and chromium reduction.</title>
        <authorList>
            <person name="Li X."/>
            <person name="Yu c."/>
        </authorList>
    </citation>
    <scope>NUCLEOTIDE SEQUENCE</scope>
    <source>
        <strain evidence="10">M8</strain>
        <plasmid evidence="10">pB</plasmid>
    </source>
</reference>
<geneLocation type="plasmid" evidence="10 11">
    <name>pB</name>
</geneLocation>
<dbReference type="GO" id="GO:0032993">
    <property type="term" value="C:protein-DNA complex"/>
    <property type="evidence" value="ECO:0007669"/>
    <property type="project" value="TreeGrafter"/>
</dbReference>
<dbReference type="Pfam" id="PF00486">
    <property type="entry name" value="Trans_reg_C"/>
    <property type="match status" value="1"/>
</dbReference>
<evidence type="ECO:0000256" key="6">
    <source>
        <dbReference type="PROSITE-ProRule" id="PRU00169"/>
    </source>
</evidence>
<evidence type="ECO:0000256" key="1">
    <source>
        <dbReference type="ARBA" id="ARBA00022553"/>
    </source>
</evidence>
<dbReference type="CDD" id="cd00383">
    <property type="entry name" value="trans_reg_C"/>
    <property type="match status" value="1"/>
</dbReference>
<feature type="modified residue" description="4-aspartylphosphate" evidence="6">
    <location>
        <position position="51"/>
    </location>
</feature>
<protein>
    <submittedName>
        <fullName evidence="10">Response regulator transcription factor</fullName>
    </submittedName>
</protein>
<evidence type="ECO:0000256" key="7">
    <source>
        <dbReference type="PROSITE-ProRule" id="PRU01091"/>
    </source>
</evidence>
<evidence type="ECO:0000256" key="3">
    <source>
        <dbReference type="ARBA" id="ARBA00023015"/>
    </source>
</evidence>
<evidence type="ECO:0000313" key="10">
    <source>
        <dbReference type="EMBL" id="USJ27608.1"/>
    </source>
</evidence>
<sequence>MARVLVITDDPDFFSLLGYVLQAEGFLVSRAIGPGDIAIDEHVDPAVIILDTSENTLEICRSIVSSNKQPAATIALIRSTSCELVARLLPAGVTICVIRPFGLPRLLDILRRAAGSLGERQHPPSRLRLDRLERTVTWKDRTIRLSPIEFGLFADLHRHYGRVRLRTDLLAAGWSQPGLTVRCVDVHVCRLRRTLAPFGETFIETIRSSGYKLVAPPDN</sequence>
<keyword evidence="5" id="KW-0804">Transcription</keyword>
<evidence type="ECO:0000256" key="5">
    <source>
        <dbReference type="ARBA" id="ARBA00023163"/>
    </source>
</evidence>
<dbReference type="SUPFAM" id="SSF46894">
    <property type="entry name" value="C-terminal effector domain of the bipartite response regulators"/>
    <property type="match status" value="1"/>
</dbReference>